<dbReference type="Pfam" id="PF07505">
    <property type="entry name" value="DUF5131"/>
    <property type="match status" value="1"/>
</dbReference>
<evidence type="ECO:0008006" key="2">
    <source>
        <dbReference type="Google" id="ProtNLM"/>
    </source>
</evidence>
<protein>
    <recommendedName>
        <fullName evidence="2">Phage protein Gp37/Gp68</fullName>
    </recommendedName>
</protein>
<gene>
    <name evidence="1" type="ORF">LCGC14_2648170</name>
</gene>
<dbReference type="AlphaFoldDB" id="A0A0F8ZVM9"/>
<reference evidence="1" key="1">
    <citation type="journal article" date="2015" name="Nature">
        <title>Complex archaea that bridge the gap between prokaryotes and eukaryotes.</title>
        <authorList>
            <person name="Spang A."/>
            <person name="Saw J.H."/>
            <person name="Jorgensen S.L."/>
            <person name="Zaremba-Niedzwiedzka K."/>
            <person name="Martijn J."/>
            <person name="Lind A.E."/>
            <person name="van Eijk R."/>
            <person name="Schleper C."/>
            <person name="Guy L."/>
            <person name="Ettema T.J."/>
        </authorList>
    </citation>
    <scope>NUCLEOTIDE SEQUENCE</scope>
</reference>
<comment type="caution">
    <text evidence="1">The sequence shown here is derived from an EMBL/GenBank/DDBJ whole genome shotgun (WGS) entry which is preliminary data.</text>
</comment>
<proteinExistence type="predicted"/>
<dbReference type="EMBL" id="LAZR01045847">
    <property type="protein sequence ID" value="KKK97897.1"/>
    <property type="molecule type" value="Genomic_DNA"/>
</dbReference>
<sequence length="177" mass="20686">MSTSKIEWCDKTWNVASGCTPISEGCQNCYAKKMAHRLAAMGVEGYDKAEPFKVQLREDRLGEPLKWRKPQRVFVNSMGDLFHDDVPDEFTDQVFAVMRECQRHTFLLLTKRPERLVRYLDSIFKGAHSNVFFGFSAENEINYIIRSSFLMTLYREYQVRTFASLEPMLGPIRIMHE</sequence>
<name>A0A0F8ZVM9_9ZZZZ</name>
<evidence type="ECO:0000313" key="1">
    <source>
        <dbReference type="EMBL" id="KKK97897.1"/>
    </source>
</evidence>
<organism evidence="1">
    <name type="scientific">marine sediment metagenome</name>
    <dbReference type="NCBI Taxonomy" id="412755"/>
    <lineage>
        <taxon>unclassified sequences</taxon>
        <taxon>metagenomes</taxon>
        <taxon>ecological metagenomes</taxon>
    </lineage>
</organism>
<dbReference type="InterPro" id="IPR011101">
    <property type="entry name" value="DUF5131"/>
</dbReference>
<accession>A0A0F8ZVM9</accession>
<feature type="non-terminal residue" evidence="1">
    <location>
        <position position="177"/>
    </location>
</feature>